<feature type="region of interest" description="Disordered" evidence="1">
    <location>
        <begin position="917"/>
        <end position="958"/>
    </location>
</feature>
<evidence type="ECO:0000256" key="1">
    <source>
        <dbReference type="SAM" id="MobiDB-lite"/>
    </source>
</evidence>
<accession>A0A9P7CZS9</accession>
<organism evidence="2 3">
    <name type="scientific">Suillus placidus</name>
    <dbReference type="NCBI Taxonomy" id="48579"/>
    <lineage>
        <taxon>Eukaryota</taxon>
        <taxon>Fungi</taxon>
        <taxon>Dikarya</taxon>
        <taxon>Basidiomycota</taxon>
        <taxon>Agaricomycotina</taxon>
        <taxon>Agaricomycetes</taxon>
        <taxon>Agaricomycetidae</taxon>
        <taxon>Boletales</taxon>
        <taxon>Suillineae</taxon>
        <taxon>Suillaceae</taxon>
        <taxon>Suillus</taxon>
    </lineage>
</organism>
<feature type="compositionally biased region" description="Polar residues" evidence="1">
    <location>
        <begin position="755"/>
        <end position="769"/>
    </location>
</feature>
<feature type="region of interest" description="Disordered" evidence="1">
    <location>
        <begin position="64"/>
        <end position="85"/>
    </location>
</feature>
<feature type="compositionally biased region" description="Low complexity" evidence="1">
    <location>
        <begin position="726"/>
        <end position="752"/>
    </location>
</feature>
<dbReference type="OrthoDB" id="2678415at2759"/>
<feature type="region of interest" description="Disordered" evidence="1">
    <location>
        <begin position="485"/>
        <end position="513"/>
    </location>
</feature>
<feature type="compositionally biased region" description="Low complexity" evidence="1">
    <location>
        <begin position="357"/>
        <end position="383"/>
    </location>
</feature>
<evidence type="ECO:0000313" key="3">
    <source>
        <dbReference type="Proteomes" id="UP000714275"/>
    </source>
</evidence>
<dbReference type="Proteomes" id="UP000714275">
    <property type="component" value="Unassembled WGS sequence"/>
</dbReference>
<feature type="region of interest" description="Disordered" evidence="1">
    <location>
        <begin position="104"/>
        <end position="294"/>
    </location>
</feature>
<gene>
    <name evidence="2" type="ORF">EV702DRAFT_1200909</name>
</gene>
<feature type="region of interest" description="Disordered" evidence="1">
    <location>
        <begin position="415"/>
        <end position="435"/>
    </location>
</feature>
<feature type="compositionally biased region" description="Polar residues" evidence="1">
    <location>
        <begin position="255"/>
        <end position="276"/>
    </location>
</feature>
<proteinExistence type="predicted"/>
<feature type="compositionally biased region" description="Basic and acidic residues" evidence="1">
    <location>
        <begin position="535"/>
        <end position="547"/>
    </location>
</feature>
<keyword evidence="3" id="KW-1185">Reference proteome</keyword>
<sequence>MPRGDESRSDPNPRHKFFLYVHLFPPRDFSQVAMSQPCALPQVVAVAHRPALRERAVQPLSTPALVGYPSSVHTSRPLRSSPLAGPAFSSNPSIASLESSQSQCPSAFSIDGGPYSRSQPSSIISHTGSISATTSSHAHRAPGPLVGPSKSAGAILGPDARSYSRSPPSSVISHTGSLSASSSSFSSHRAPTTGPAKSASAIPTLSLFRRQGKDEPTAPLPTQAPLGHSRSASFPCQTVPPPAHVPQAYSPSAARPTSQKSSVSRNPKDNWMSSSPFGPASTPRFSRQSMSSQPVVMPLSAREYRRQKCASTMTNAAYSTTSGSPVTEGMGKEGVNSLPHIIVSDSEASGLSPSVPPSRNRSSRRASSPSLPSSRVSQASLSPGSREPALSEKSSISTFFSFSSENETENAVITVVDPGVTPRRRKSYPNPTQRHSRISLVDAVNRLSQMSGASGDTVFFDMDDVLSPRQRQISVAEDDGVLRRASSRRKKFDASSREPPMADAAAEPTAPQERTRVVRILEASEVSSIPVLDSRFPDTHHDRKELVSGEIPTERAASSESKMDLKAPGTSSAEVQIRSRKKLTKSRTQSVQVPPTRLAAPSLPWISRPPSPFFRGSAKQNTPDVSASDLTLQENVPQTEEIRDNGKENKRRGRRLTFQFIPSPSFHRRPKSASGIVPSPDLKSPIRNDTRQRMPKSESRYGTDSALSSLTGSATTITLLPPPPITSSSSVSSSVANSTSSLTDGSSTTMGSRDTIATSINAPSLQTASRGAEYSYPKVPSNLKQSMVAQWGSDTNSDQQDDSRHVVDPHNASHDQELQESSSSFCTVTSYASFASYTTSGSAPAALDVRNAPGSFYDRNQALDPNVHPMWSVPMVTITAASPMAPPSRAEEISPILQEPHVRPSFLAVPVPVPISRSTARLKRPRPRPQTAPASPTAPHFPTPPTSKSPRAAGASSGFKSIFRSLLGRAG</sequence>
<reference evidence="2" key="1">
    <citation type="journal article" date="2020" name="New Phytol.">
        <title>Comparative genomics reveals dynamic genome evolution in host specialist ectomycorrhizal fungi.</title>
        <authorList>
            <person name="Lofgren L.A."/>
            <person name="Nguyen N.H."/>
            <person name="Vilgalys R."/>
            <person name="Ruytinx J."/>
            <person name="Liao H.L."/>
            <person name="Branco S."/>
            <person name="Kuo A."/>
            <person name="LaButti K."/>
            <person name="Lipzen A."/>
            <person name="Andreopoulos W."/>
            <person name="Pangilinan J."/>
            <person name="Riley R."/>
            <person name="Hundley H."/>
            <person name="Na H."/>
            <person name="Barry K."/>
            <person name="Grigoriev I.V."/>
            <person name="Stajich J.E."/>
            <person name="Kennedy P.G."/>
        </authorList>
    </citation>
    <scope>NUCLEOTIDE SEQUENCE</scope>
    <source>
        <strain evidence="2">DOB743</strain>
    </source>
</reference>
<name>A0A9P7CZS9_9AGAM</name>
<protein>
    <submittedName>
        <fullName evidence="2">Uncharacterized protein</fullName>
    </submittedName>
</protein>
<feature type="region of interest" description="Disordered" evidence="1">
    <location>
        <begin position="791"/>
        <end position="822"/>
    </location>
</feature>
<feature type="compositionally biased region" description="Polar residues" evidence="1">
    <location>
        <begin position="312"/>
        <end position="325"/>
    </location>
</feature>
<evidence type="ECO:0000313" key="2">
    <source>
        <dbReference type="EMBL" id="KAG1773593.1"/>
    </source>
</evidence>
<feature type="compositionally biased region" description="Basic and acidic residues" evidence="1">
    <location>
        <begin position="801"/>
        <end position="817"/>
    </location>
</feature>
<dbReference type="EMBL" id="JABBWD010000047">
    <property type="protein sequence ID" value="KAG1773593.1"/>
    <property type="molecule type" value="Genomic_DNA"/>
</dbReference>
<feature type="region of interest" description="Disordered" evidence="1">
    <location>
        <begin position="312"/>
        <end position="393"/>
    </location>
</feature>
<comment type="caution">
    <text evidence="2">The sequence shown here is derived from an EMBL/GenBank/DDBJ whole genome shotgun (WGS) entry which is preliminary data.</text>
</comment>
<feature type="compositionally biased region" description="Basic and acidic residues" evidence="1">
    <location>
        <begin position="684"/>
        <end position="701"/>
    </location>
</feature>
<feature type="compositionally biased region" description="Polar residues" evidence="1">
    <location>
        <begin position="116"/>
        <end position="136"/>
    </location>
</feature>
<feature type="compositionally biased region" description="Polar residues" evidence="1">
    <location>
        <begin position="283"/>
        <end position="294"/>
    </location>
</feature>
<feature type="region of interest" description="Disordered" evidence="1">
    <location>
        <begin position="533"/>
        <end position="604"/>
    </location>
</feature>
<feature type="compositionally biased region" description="Low complexity" evidence="1">
    <location>
        <begin position="161"/>
        <end position="187"/>
    </location>
</feature>
<dbReference type="AlphaFoldDB" id="A0A9P7CZS9"/>
<feature type="compositionally biased region" description="Low complexity" evidence="1">
    <location>
        <begin position="705"/>
        <end position="719"/>
    </location>
</feature>
<feature type="region of interest" description="Disordered" evidence="1">
    <location>
        <begin position="639"/>
        <end position="778"/>
    </location>
</feature>